<gene>
    <name evidence="2" type="ORF">FHS42_003434</name>
</gene>
<evidence type="ECO:0000313" key="3">
    <source>
        <dbReference type="Proteomes" id="UP000588098"/>
    </source>
</evidence>
<accession>A0A7W9V029</accession>
<dbReference type="RefSeq" id="WP_184572936.1">
    <property type="nucleotide sequence ID" value="NZ_JACHJL010000007.1"/>
</dbReference>
<keyword evidence="3" id="KW-1185">Reference proteome</keyword>
<feature type="region of interest" description="Disordered" evidence="1">
    <location>
        <begin position="99"/>
        <end position="158"/>
    </location>
</feature>
<feature type="compositionally biased region" description="Pro residues" evidence="1">
    <location>
        <begin position="127"/>
        <end position="138"/>
    </location>
</feature>
<feature type="compositionally biased region" description="Pro residues" evidence="1">
    <location>
        <begin position="109"/>
        <end position="118"/>
    </location>
</feature>
<sequence>MAKPHRATSRPVSRPTAAPPASRGAASRSRHPRQTATAGRLLTALLALVGLFTVLGGSAEQTQRAPASWASAVSAATSSADAHADAPCHTTLCGAVRAHREIPGERHAPPPNGGPLPQCPALLRPEPGAPLPSAPEPAKPPEHTVFHIGRAPPPSAGT</sequence>
<dbReference type="Proteomes" id="UP000588098">
    <property type="component" value="Unassembled WGS sequence"/>
</dbReference>
<evidence type="ECO:0000313" key="2">
    <source>
        <dbReference type="EMBL" id="MBB5936359.1"/>
    </source>
</evidence>
<feature type="compositionally biased region" description="Basic and acidic residues" evidence="1">
    <location>
        <begin position="99"/>
        <end position="108"/>
    </location>
</feature>
<proteinExistence type="predicted"/>
<feature type="region of interest" description="Disordered" evidence="1">
    <location>
        <begin position="1"/>
        <end position="35"/>
    </location>
</feature>
<dbReference type="EMBL" id="JACHJL010000007">
    <property type="protein sequence ID" value="MBB5936359.1"/>
    <property type="molecule type" value="Genomic_DNA"/>
</dbReference>
<organism evidence="2 3">
    <name type="scientific">Streptomyces zagrosensis</name>
    <dbReference type="NCBI Taxonomy" id="1042984"/>
    <lineage>
        <taxon>Bacteria</taxon>
        <taxon>Bacillati</taxon>
        <taxon>Actinomycetota</taxon>
        <taxon>Actinomycetes</taxon>
        <taxon>Kitasatosporales</taxon>
        <taxon>Streptomycetaceae</taxon>
        <taxon>Streptomyces</taxon>
    </lineage>
</organism>
<comment type="caution">
    <text evidence="2">The sequence shown here is derived from an EMBL/GenBank/DDBJ whole genome shotgun (WGS) entry which is preliminary data.</text>
</comment>
<dbReference type="AlphaFoldDB" id="A0A7W9V029"/>
<protein>
    <submittedName>
        <fullName evidence="2">Uncharacterized protein</fullName>
    </submittedName>
</protein>
<name>A0A7W9V029_9ACTN</name>
<feature type="compositionally biased region" description="Low complexity" evidence="1">
    <location>
        <begin position="9"/>
        <end position="27"/>
    </location>
</feature>
<evidence type="ECO:0000256" key="1">
    <source>
        <dbReference type="SAM" id="MobiDB-lite"/>
    </source>
</evidence>
<reference evidence="2 3" key="1">
    <citation type="submission" date="2020-08" db="EMBL/GenBank/DDBJ databases">
        <title>Genomic Encyclopedia of Type Strains, Phase III (KMG-III): the genomes of soil and plant-associated and newly described type strains.</title>
        <authorList>
            <person name="Whitman W."/>
        </authorList>
    </citation>
    <scope>NUCLEOTIDE SEQUENCE [LARGE SCALE GENOMIC DNA]</scope>
    <source>
        <strain evidence="2 3">CECT 8305</strain>
    </source>
</reference>